<keyword evidence="3" id="KW-0614">Plasmid</keyword>
<reference evidence="4 5" key="1">
    <citation type="submission" date="2018-01" db="EMBL/GenBank/DDBJ databases">
        <authorList>
            <person name="Clerissi C."/>
        </authorList>
    </citation>
    <scope>NUCLEOTIDE SEQUENCE</scope>
    <source>
        <strain evidence="2">Cupriavidus taiwanensis LMG 19430</strain>
        <strain evidence="1">Cupriavidus taiwanensis STM 3521</strain>
        <strain evidence="3">Cupriavidus taiwanensis SWF 66322</strain>
        <plasmid evidence="5">cbm2586_p</plasmid>
        <plasmid evidence="4">cbm2636p</plasmid>
        <plasmid evidence="3">CBM2636p</plasmid>
    </source>
</reference>
<dbReference type="AlphaFoldDB" id="A0A375DBZ1"/>
<gene>
    <name evidence="2" type="ORF">CBM2586_P30031</name>
    <name evidence="1" type="ORF">CBM2589_P30033</name>
    <name evidence="3" type="ORF">CBM2636_P10042</name>
</gene>
<protein>
    <recommendedName>
        <fullName evidence="6">Helicase XPB/Ssl2 N-terminal domain-containing protein</fullName>
    </recommendedName>
</protein>
<evidence type="ECO:0000313" key="3">
    <source>
        <dbReference type="EMBL" id="SPD69131.1"/>
    </source>
</evidence>
<dbReference type="Proteomes" id="UP000257016">
    <property type="component" value="Unassembled WGS sequence"/>
</dbReference>
<dbReference type="EMBL" id="OFSN01000050">
    <property type="protein sequence ID" value="SOY77899.1"/>
    <property type="molecule type" value="Genomic_DNA"/>
</dbReference>
<geneLocation type="plasmid" evidence="4">
    <name>cbm2636p</name>
</geneLocation>
<dbReference type="Proteomes" id="UP000254259">
    <property type="component" value="Plasmid CBM2636p"/>
</dbReference>
<evidence type="ECO:0000313" key="5">
    <source>
        <dbReference type="Proteomes" id="UP000257016"/>
    </source>
</evidence>
<geneLocation type="plasmid" evidence="5">
    <name>cbm2586_p</name>
</geneLocation>
<name>A0A375DBZ1_9BURK</name>
<geneLocation type="plasmid" evidence="3">
    <name>CBM2636p</name>
</geneLocation>
<evidence type="ECO:0000313" key="4">
    <source>
        <dbReference type="Proteomes" id="UP000254259"/>
    </source>
</evidence>
<accession>A0A375DBZ1</accession>
<dbReference type="RefSeq" id="WP_240988063.1">
    <property type="nucleotide sequence ID" value="NZ_LT976864.1"/>
</dbReference>
<organism evidence="1">
    <name type="scientific">Cupriavidus taiwanensis</name>
    <dbReference type="NCBI Taxonomy" id="164546"/>
    <lineage>
        <taxon>Bacteria</taxon>
        <taxon>Pseudomonadati</taxon>
        <taxon>Pseudomonadota</taxon>
        <taxon>Betaproteobacteria</taxon>
        <taxon>Burkholderiales</taxon>
        <taxon>Burkholderiaceae</taxon>
        <taxon>Cupriavidus</taxon>
    </lineage>
</organism>
<sequence length="689" mass="76271">MLITGALCLEVKSRVSAGGTRISAGGRRAGVGYGRKIEMRSGIQGIARPDFLAVLVESDPLAVADWEDVNVRTIITFADFWPLLLGRKCSEELPRLPMPIISLTEALNNLTVDNLKSLMRWLPEASRIGKKSGLVEEILRNLAGDRLQALWEGLDKTQRLAVAEATYAEDGCFNATRFRAKYGRLPNFSVRDERRRHEHHGPPTALCLFLYYQNGWRYVPADLNERLMAFVPAPEPVRLDTVDSLPGIYGESPLSVRLCERDALADLPLLLRLVDQGKLKVSEKTALPGTATLQLLCGQLSGSDYYAEPVPGPTDQEIGPIKAFSWPMLLQAAGLVQRNGSKLVLSKAGLTALTTPTADVLVKIWRKWLKATSLDEFSRIDVIKGQKAKGGAMAAVAPRRAAIAEMLQRCPAGKWISIDAFSRFMVATGHTFDVARDPWSLYICEPDYGSLGHSGYHDWDILQLRYMLCFLFEYVAPLGIIDIAYTEPAGARPNFHDMWGTDELQFLSRYDGLAYFRVTSLGAYCLGASGHYTPAPVQSSVRLSVMPGMQVKVIAGRLSAEESLVLDMWATEEADRLWRLDLQKAIVAVERGHDIAELREFLQARDDQPVPDTVESFIKRAGKQGKALKVAGTTLLIDCNDAQMAAMLATRKETAHLCLRAGDKHVVVRLEDEDKFRTHIRALGYGMTA</sequence>
<evidence type="ECO:0000313" key="1">
    <source>
        <dbReference type="EMBL" id="SOY76336.1"/>
    </source>
</evidence>
<dbReference type="Proteomes" id="UP000256297">
    <property type="component" value="Plasmid CBM2589_p"/>
</dbReference>
<dbReference type="EMBL" id="OFSP01000062">
    <property type="protein sequence ID" value="SOY76336.1"/>
    <property type="molecule type" value="Genomic_DNA"/>
</dbReference>
<evidence type="ECO:0000313" key="2">
    <source>
        <dbReference type="EMBL" id="SOY77899.1"/>
    </source>
</evidence>
<evidence type="ECO:0008006" key="6">
    <source>
        <dbReference type="Google" id="ProtNLM"/>
    </source>
</evidence>
<proteinExistence type="predicted"/>
<dbReference type="EMBL" id="LT984815">
    <property type="protein sequence ID" value="SPD69131.1"/>
    <property type="molecule type" value="Genomic_DNA"/>
</dbReference>